<feature type="transmembrane region" description="Helical" evidence="6">
    <location>
        <begin position="296"/>
        <end position="315"/>
    </location>
</feature>
<organism evidence="7 8">
    <name type="scientific">Microcella frigidaquae</name>
    <dbReference type="NCBI Taxonomy" id="424758"/>
    <lineage>
        <taxon>Bacteria</taxon>
        <taxon>Bacillati</taxon>
        <taxon>Actinomycetota</taxon>
        <taxon>Actinomycetes</taxon>
        <taxon>Micrococcales</taxon>
        <taxon>Microbacteriaceae</taxon>
        <taxon>Microcella</taxon>
    </lineage>
</organism>
<comment type="caution">
    <text evidence="7">The sequence shown here is derived from an EMBL/GenBank/DDBJ whole genome shotgun (WGS) entry which is preliminary data.</text>
</comment>
<keyword evidence="8" id="KW-1185">Reference proteome</keyword>
<reference evidence="7 8" key="1">
    <citation type="submission" date="2020-08" db="EMBL/GenBank/DDBJ databases">
        <title>Sequencing the genomes of 1000 actinobacteria strains.</title>
        <authorList>
            <person name="Klenk H.-P."/>
        </authorList>
    </citation>
    <scope>NUCLEOTIDE SEQUENCE [LARGE SCALE GENOMIC DNA]</scope>
    <source>
        <strain evidence="7 8">DSM 23889</strain>
    </source>
</reference>
<keyword evidence="2" id="KW-1003">Cell membrane</keyword>
<dbReference type="Pfam" id="PF03706">
    <property type="entry name" value="LPG_synthase_TM"/>
    <property type="match status" value="1"/>
</dbReference>
<evidence type="ECO:0000256" key="5">
    <source>
        <dbReference type="ARBA" id="ARBA00023136"/>
    </source>
</evidence>
<keyword evidence="3 6" id="KW-0812">Transmembrane</keyword>
<sequence length="322" mass="34123">MSSGRRPRTRTILRYGLTTVVLIAVGWLFALALAQNWEQVQAADLRPNGLMVVAVVVFAAAVPVSGLLWGAIVAVLAPDARITPREAIEVHSASWLLKYIPGQVGSLVNKVVWGGRRGISRMVILISFIYENVFLQIVSIVPSVVIIAISVGVGVLAGNIATAIVVGIALVPLIAVLDRRVFRRVLDLATRRLTKQALPVEYFLPTRRTLALLAGFVAPRVINGVGIVLVAASITSVPADDWLLIGAAYALAGALGILVFFVPSGLGVREAVLFACLVAAGYSAADAVLISLLARLLSTIADALLALMYALLRILPRKDTTA</sequence>
<feature type="transmembrane region" description="Helical" evidence="6">
    <location>
        <begin position="271"/>
        <end position="290"/>
    </location>
</feature>
<dbReference type="EMBL" id="JACHBS010000001">
    <property type="protein sequence ID" value="MBB5618516.1"/>
    <property type="molecule type" value="Genomic_DNA"/>
</dbReference>
<comment type="subcellular location">
    <subcellularLocation>
        <location evidence="1">Cell membrane</location>
        <topology evidence="1">Multi-pass membrane protein</topology>
    </subcellularLocation>
</comment>
<keyword evidence="5 6" id="KW-0472">Membrane</keyword>
<feature type="transmembrane region" description="Helical" evidence="6">
    <location>
        <begin position="123"/>
        <end position="149"/>
    </location>
</feature>
<evidence type="ECO:0000256" key="3">
    <source>
        <dbReference type="ARBA" id="ARBA00022692"/>
    </source>
</evidence>
<name>A0A840XJQ6_9MICO</name>
<dbReference type="InterPro" id="IPR022791">
    <property type="entry name" value="L-PG_synthase/AglD"/>
</dbReference>
<evidence type="ECO:0000313" key="7">
    <source>
        <dbReference type="EMBL" id="MBB5618516.1"/>
    </source>
</evidence>
<dbReference type="Proteomes" id="UP000552883">
    <property type="component" value="Unassembled WGS sequence"/>
</dbReference>
<protein>
    <submittedName>
        <fullName evidence="7">Uncharacterized membrane protein YbhN (UPF0104 family)</fullName>
    </submittedName>
</protein>
<evidence type="ECO:0000256" key="2">
    <source>
        <dbReference type="ARBA" id="ARBA00022475"/>
    </source>
</evidence>
<feature type="transmembrane region" description="Helical" evidence="6">
    <location>
        <begin position="12"/>
        <end position="30"/>
    </location>
</feature>
<dbReference type="GO" id="GO:0005886">
    <property type="term" value="C:plasma membrane"/>
    <property type="evidence" value="ECO:0007669"/>
    <property type="project" value="UniProtKB-SubCell"/>
</dbReference>
<dbReference type="AlphaFoldDB" id="A0A840XJQ6"/>
<evidence type="ECO:0000256" key="1">
    <source>
        <dbReference type="ARBA" id="ARBA00004651"/>
    </source>
</evidence>
<feature type="transmembrane region" description="Helical" evidence="6">
    <location>
        <begin position="155"/>
        <end position="177"/>
    </location>
</feature>
<accession>A0A840XJQ6</accession>
<feature type="transmembrane region" description="Helical" evidence="6">
    <location>
        <begin position="50"/>
        <end position="77"/>
    </location>
</feature>
<evidence type="ECO:0000313" key="8">
    <source>
        <dbReference type="Proteomes" id="UP000552883"/>
    </source>
</evidence>
<dbReference type="OrthoDB" id="320276at2"/>
<feature type="transmembrane region" description="Helical" evidence="6">
    <location>
        <begin position="210"/>
        <end position="236"/>
    </location>
</feature>
<evidence type="ECO:0000256" key="4">
    <source>
        <dbReference type="ARBA" id="ARBA00022989"/>
    </source>
</evidence>
<evidence type="ECO:0000256" key="6">
    <source>
        <dbReference type="SAM" id="Phobius"/>
    </source>
</evidence>
<gene>
    <name evidence="7" type="ORF">BJ959_002012</name>
</gene>
<dbReference type="RefSeq" id="WP_153981456.1">
    <property type="nucleotide sequence ID" value="NZ_BAAANZ010000002.1"/>
</dbReference>
<proteinExistence type="predicted"/>
<feature type="transmembrane region" description="Helical" evidence="6">
    <location>
        <begin position="242"/>
        <end position="262"/>
    </location>
</feature>
<keyword evidence="4 6" id="KW-1133">Transmembrane helix</keyword>